<evidence type="ECO:0000313" key="4">
    <source>
        <dbReference type="EMBL" id="WUT84784.1"/>
    </source>
</evidence>
<feature type="domain" description="Pierisin-like" evidence="3">
    <location>
        <begin position="446"/>
        <end position="556"/>
    </location>
</feature>
<dbReference type="Pfam" id="PF22596">
    <property type="entry name" value="Scabin-like"/>
    <property type="match status" value="1"/>
</dbReference>
<dbReference type="InterPro" id="IPR049082">
    <property type="entry name" value="T7SS_signal"/>
</dbReference>
<feature type="region of interest" description="Disordered" evidence="1">
    <location>
        <begin position="558"/>
        <end position="578"/>
    </location>
</feature>
<evidence type="ECO:0000313" key="5">
    <source>
        <dbReference type="Proteomes" id="UP001432060"/>
    </source>
</evidence>
<evidence type="ECO:0000259" key="2">
    <source>
        <dbReference type="Pfam" id="PF21725"/>
    </source>
</evidence>
<feature type="compositionally biased region" description="Pro residues" evidence="1">
    <location>
        <begin position="558"/>
        <end position="568"/>
    </location>
</feature>
<dbReference type="InterPro" id="IPR054695">
    <property type="entry name" value="Pierisin-like_dom"/>
</dbReference>
<organism evidence="4 5">
    <name type="scientific">Streptomyces melanogenes</name>
    <dbReference type="NCBI Taxonomy" id="67326"/>
    <lineage>
        <taxon>Bacteria</taxon>
        <taxon>Bacillati</taxon>
        <taxon>Actinomycetota</taxon>
        <taxon>Actinomycetes</taxon>
        <taxon>Kitasatosporales</taxon>
        <taxon>Streptomycetaceae</taxon>
        <taxon>Streptomyces</taxon>
    </lineage>
</organism>
<sequence>MSGIGRLVDSGLGRIEHGVGWGKRKLGEGADWAAHQTGDMLASVGADGVADVIEDVGDRFASAMGVAVGEQQLGQTDEPNELIHGSASKIRESAKHLNAFEAAFERVGQGMKGLDSWHWRGESADAFRAEFSMHPVKWLYAAEACAGAAKALESYASTVSWAQGKAQEAIELYKQGKRSSEKACDEHNDKVGAYNALVKAGKDPGSPPPPFNDPGKARCDRAHEILGEARRQRDEAANLAKAAVAAAMAHAPEKPPRIQRAVADVVDQNLGTSVEVAHLGGGLAKGTADVINFVRGVNPLDPYNITHPADYYRHSAMTLAGLASTAAHPDRAASDMWGEFQQDPADFTGRMAPNFVQPEALVAGARATLKAGAREGLGEGVGLADDAARAEARVEAKEAEEWSVAEEVSGPPAEPHDPLAAAADRTVDVAKIPDDVVWRSTQEPVWRFDTRPPETIFDEGFKPRNPTNTDLEGYVRDNVGSAYVGTSRDPELGGALYRYEIDAPGGIDVNKTIPGNKFSAEQEVAFPGGVRADHIKGVWKLTPDRSWGEYLPNPHYEPPAPAVPPPLPQDVLPPGWTL</sequence>
<dbReference type="RefSeq" id="WP_329401278.1">
    <property type="nucleotide sequence ID" value="NZ_CP109019.1"/>
</dbReference>
<evidence type="ECO:0000256" key="1">
    <source>
        <dbReference type="SAM" id="MobiDB-lite"/>
    </source>
</evidence>
<proteinExistence type="predicted"/>
<dbReference type="Proteomes" id="UP001432060">
    <property type="component" value="Chromosome"/>
</dbReference>
<reference evidence="4" key="1">
    <citation type="submission" date="2022-10" db="EMBL/GenBank/DDBJ databases">
        <title>The complete genomes of actinobacterial strains from the NBC collection.</title>
        <authorList>
            <person name="Joergensen T.S."/>
            <person name="Alvarez Arevalo M."/>
            <person name="Sterndorff E.B."/>
            <person name="Faurdal D."/>
            <person name="Vuksanovic O."/>
            <person name="Mourched A.-S."/>
            <person name="Charusanti P."/>
            <person name="Shaw S."/>
            <person name="Blin K."/>
            <person name="Weber T."/>
        </authorList>
    </citation>
    <scope>NUCLEOTIDE SEQUENCE</scope>
    <source>
        <strain evidence="4">NBC_00668</strain>
    </source>
</reference>
<accession>A0ABZ1XMP9</accession>
<dbReference type="Pfam" id="PF21725">
    <property type="entry name" value="T7SS_signal"/>
    <property type="match status" value="1"/>
</dbReference>
<protein>
    <submittedName>
        <fullName evidence="4">Uncharacterized protein</fullName>
    </submittedName>
</protein>
<dbReference type="Gene3D" id="3.90.210.10">
    <property type="entry name" value="Heat-Labile Enterotoxin, subunit A"/>
    <property type="match status" value="1"/>
</dbReference>
<name>A0ABZ1XMP9_9ACTN</name>
<feature type="domain" description="Putative T7SS secretion signal" evidence="2">
    <location>
        <begin position="16"/>
        <end position="255"/>
    </location>
</feature>
<keyword evidence="5" id="KW-1185">Reference proteome</keyword>
<dbReference type="EMBL" id="CP109019">
    <property type="protein sequence ID" value="WUT84784.1"/>
    <property type="molecule type" value="Genomic_DNA"/>
</dbReference>
<gene>
    <name evidence="4" type="ORF">OG515_22660</name>
</gene>
<dbReference type="SUPFAM" id="SSF56399">
    <property type="entry name" value="ADP-ribosylation"/>
    <property type="match status" value="1"/>
</dbReference>
<evidence type="ECO:0000259" key="3">
    <source>
        <dbReference type="Pfam" id="PF22596"/>
    </source>
</evidence>
<feature type="compositionally biased region" description="Low complexity" evidence="1">
    <location>
        <begin position="569"/>
        <end position="578"/>
    </location>
</feature>